<evidence type="ECO:0000313" key="3">
    <source>
        <dbReference type="Proteomes" id="UP001291926"/>
    </source>
</evidence>
<comment type="caution">
    <text evidence="2">The sequence shown here is derived from an EMBL/GenBank/DDBJ whole genome shotgun (WGS) entry which is preliminary data.</text>
</comment>
<feature type="compositionally biased region" description="Basic residues" evidence="1">
    <location>
        <begin position="778"/>
        <end position="789"/>
    </location>
</feature>
<dbReference type="InterPro" id="IPR008581">
    <property type="entry name" value="DUF863_pln"/>
</dbReference>
<protein>
    <submittedName>
        <fullName evidence="2">Uncharacterized protein</fullName>
    </submittedName>
</protein>
<keyword evidence="3" id="KW-1185">Reference proteome</keyword>
<dbReference type="Pfam" id="PF05904">
    <property type="entry name" value="DUF863"/>
    <property type="match status" value="2"/>
</dbReference>
<name>A0ABR0D8Q9_9LAMI</name>
<reference evidence="2 3" key="1">
    <citation type="journal article" date="2023" name="bioRxiv">
        <title>Genome report: Whole genome sequence and annotation of Penstemon davidsonii.</title>
        <authorList>
            <person name="Ostevik K.L."/>
            <person name="Alabady M."/>
            <person name="Zhang M."/>
            <person name="Rausher M.D."/>
        </authorList>
    </citation>
    <scope>NUCLEOTIDE SEQUENCE [LARGE SCALE GENOMIC DNA]</scope>
    <source>
        <strain evidence="2">DNT005</strain>
        <tissue evidence="2">Whole leaf</tissue>
    </source>
</reference>
<proteinExistence type="predicted"/>
<dbReference type="EMBL" id="JAYDYQ010002533">
    <property type="protein sequence ID" value="KAK4485658.1"/>
    <property type="molecule type" value="Genomic_DNA"/>
</dbReference>
<organism evidence="2 3">
    <name type="scientific">Penstemon davidsonii</name>
    <dbReference type="NCBI Taxonomy" id="160366"/>
    <lineage>
        <taxon>Eukaryota</taxon>
        <taxon>Viridiplantae</taxon>
        <taxon>Streptophyta</taxon>
        <taxon>Embryophyta</taxon>
        <taxon>Tracheophyta</taxon>
        <taxon>Spermatophyta</taxon>
        <taxon>Magnoliopsida</taxon>
        <taxon>eudicotyledons</taxon>
        <taxon>Gunneridae</taxon>
        <taxon>Pentapetalae</taxon>
        <taxon>asterids</taxon>
        <taxon>lamiids</taxon>
        <taxon>Lamiales</taxon>
        <taxon>Plantaginaceae</taxon>
        <taxon>Cheloneae</taxon>
        <taxon>Penstemon</taxon>
    </lineage>
</organism>
<gene>
    <name evidence="2" type="ORF">RD792_008301</name>
</gene>
<dbReference type="PANTHER" id="PTHR33167">
    <property type="entry name" value="TRANSCRIPTION FACTOR, PUTATIVE (DUF863)-RELATED"/>
    <property type="match status" value="1"/>
</dbReference>
<sequence length="940" mass="104646">MGTKVHCKSYYPPGHHSMRRDLNQDSSSSNWPVFCGDKSLTNGHYYNNGFMPSNIMIDGYHSGYDKDSLKQQMLEHEAVFKNQVHELHRVYRIQMDMMEEVKGKELHNHNRASIEPSSSSNLQVLPLQEDARKWHMAGFPLLNSPSSCTNTPTGPFPFQNGSSFKDSEALDISRPFKVRKKLFDLQLPAVEYSDTEQGEKLNEHNKVFNLLSYSTPNLNEPVQIEEEMTPSVYFLGQPLINGENKGIPQAAKLNGFHEAGSSKSNHRSTMPQGFRQDKWPLPSYPVQGTFNPLHHNPPTGYSREDLWREGANRGLESSRSRLEPVAAGNSFPFFTSSSFANSKAQSDSSLKPTSSSFVQNITTSESLGRGFQPIVESQELSGRKWVVDGSSPFLGSDVTKPNGFHHGSASGSKEVCGGFDYLNCSSRGDNTIASDHSISHGIGSFSKGPRIDINLNEVVSNKVVIFQDLNTNSMPDDHLSTLPWLRPKPDYAIEAKRSELSKVRDLNQIFTPEVTTLDSSDDCEIIETRNVKKILGFPIFEMGGMKNDPSSIASTSANLDCPPQGKKVDNEIKKEMMIDINVEYEPDEPIIAAEESIVEKEKLIKRSTRGIIDLNHTCDSDYEESPLASSYEIKNAHDRISLDIDLEAPVLADSEDYKNTPSKENTPDEAQETEDDVLRNAAETILSISSFCPKTDINDSICHSSEASLVESFQCFVDAVFSCANELNMIKNSSEIDEFEDMTLQLQETKEEDYMPKPFIPEIEEKVEAANMQQVQTRTRRGQARRGGRRGRDFQRDILPGMTTLSRNEVTEDIQTFSGLMKATGHSWSSGLTRRNGGGRGRKRGSTAAIVSPRGFELGSPLCAGLFYVIMNIPITWHIRVKLLRVKFIINNLRIKFISSSFLTLTSPVGRLGLRVGVGVLVASCSPTLAPKLYPSTSMG</sequence>
<evidence type="ECO:0000313" key="2">
    <source>
        <dbReference type="EMBL" id="KAK4485658.1"/>
    </source>
</evidence>
<dbReference type="Proteomes" id="UP001291926">
    <property type="component" value="Unassembled WGS sequence"/>
</dbReference>
<evidence type="ECO:0000256" key="1">
    <source>
        <dbReference type="SAM" id="MobiDB-lite"/>
    </source>
</evidence>
<feature type="region of interest" description="Disordered" evidence="1">
    <location>
        <begin position="771"/>
        <end position="793"/>
    </location>
</feature>
<feature type="region of interest" description="Disordered" evidence="1">
    <location>
        <begin position="653"/>
        <end position="673"/>
    </location>
</feature>
<accession>A0ABR0D8Q9</accession>
<dbReference type="PANTHER" id="PTHR33167:SF4">
    <property type="entry name" value="TRANSCRIPTION FACTOR, PUTATIVE (DUF863)-RELATED"/>
    <property type="match status" value="1"/>
</dbReference>